<evidence type="ECO:0000313" key="8">
    <source>
        <dbReference type="EMBL" id="MBB5512751.1"/>
    </source>
</evidence>
<evidence type="ECO:0000313" key="10">
    <source>
        <dbReference type="Proteomes" id="UP000580797"/>
    </source>
</evidence>
<dbReference type="InterPro" id="IPR050306">
    <property type="entry name" value="PfkB_Carbo_kinase"/>
</dbReference>
<keyword evidence="3" id="KW-0547">Nucleotide-binding</keyword>
<organism evidence="7 9">
    <name type="scientific">Neomicrococcus aestuarii</name>
    <dbReference type="NCBI Taxonomy" id="556325"/>
    <lineage>
        <taxon>Bacteria</taxon>
        <taxon>Bacillati</taxon>
        <taxon>Actinomycetota</taxon>
        <taxon>Actinomycetes</taxon>
        <taxon>Micrococcales</taxon>
        <taxon>Micrococcaceae</taxon>
        <taxon>Neomicrococcus</taxon>
    </lineage>
</organism>
<dbReference type="Proteomes" id="UP000183530">
    <property type="component" value="Chromosome"/>
</dbReference>
<evidence type="ECO:0000256" key="4">
    <source>
        <dbReference type="ARBA" id="ARBA00022777"/>
    </source>
</evidence>
<dbReference type="RefSeq" id="WP_071894425.1">
    <property type="nucleotide sequence ID" value="NZ_BAAARH010000013.1"/>
</dbReference>
<keyword evidence="9" id="KW-1185">Reference proteome</keyword>
<evidence type="ECO:0000256" key="1">
    <source>
        <dbReference type="ARBA" id="ARBA00010688"/>
    </source>
</evidence>
<dbReference type="Gene3D" id="3.40.1190.20">
    <property type="match status" value="1"/>
</dbReference>
<dbReference type="PANTHER" id="PTHR43085">
    <property type="entry name" value="HEXOKINASE FAMILY MEMBER"/>
    <property type="match status" value="1"/>
</dbReference>
<reference evidence="7 9" key="1">
    <citation type="submission" date="2016-11" db="EMBL/GenBank/DDBJ databases">
        <title>Genome sequencing of Zhihengliuella aestuarii B18 antagonistic to Plasmodiophora brassicae.</title>
        <authorList>
            <person name="Luo Y."/>
        </authorList>
    </citation>
    <scope>NUCLEOTIDE SEQUENCE [LARGE SCALE GENOMIC DNA]</scope>
    <source>
        <strain evidence="7 9">B18</strain>
    </source>
</reference>
<reference evidence="8 10" key="2">
    <citation type="submission" date="2020-08" db="EMBL/GenBank/DDBJ databases">
        <title>Sequencing the genomes of 1000 actinobacteria strains.</title>
        <authorList>
            <person name="Klenk H.-P."/>
        </authorList>
    </citation>
    <scope>NUCLEOTIDE SEQUENCE [LARGE SCALE GENOMIC DNA]</scope>
    <source>
        <strain evidence="8 10">DSM 105783</strain>
    </source>
</reference>
<protein>
    <submittedName>
        <fullName evidence="7">Carbohydrate kinase</fullName>
    </submittedName>
    <submittedName>
        <fullName evidence="8">Fructokinase</fullName>
        <ecNumber evidence="8">2.7.1.4</ecNumber>
    </submittedName>
</protein>
<dbReference type="Pfam" id="PF00294">
    <property type="entry name" value="PfkB"/>
    <property type="match status" value="1"/>
</dbReference>
<keyword evidence="2 8" id="KW-0808">Transferase</keyword>
<dbReference type="InterPro" id="IPR002173">
    <property type="entry name" value="Carboh/pur_kinase_PfkB_CS"/>
</dbReference>
<dbReference type="GO" id="GO:0008865">
    <property type="term" value="F:fructokinase activity"/>
    <property type="evidence" value="ECO:0007669"/>
    <property type="project" value="UniProtKB-EC"/>
</dbReference>
<name>A0A1L2ZP96_9MICC</name>
<dbReference type="CDD" id="cd01167">
    <property type="entry name" value="bac_FRK"/>
    <property type="match status" value="1"/>
</dbReference>
<dbReference type="KEGG" id="nae:BHE16_07970"/>
<dbReference type="SUPFAM" id="SSF53613">
    <property type="entry name" value="Ribokinase-like"/>
    <property type="match status" value="1"/>
</dbReference>
<evidence type="ECO:0000313" key="7">
    <source>
        <dbReference type="EMBL" id="APF40949.1"/>
    </source>
</evidence>
<dbReference type="PROSITE" id="PS00583">
    <property type="entry name" value="PFKB_KINASES_1"/>
    <property type="match status" value="1"/>
</dbReference>
<dbReference type="GO" id="GO:0005524">
    <property type="term" value="F:ATP binding"/>
    <property type="evidence" value="ECO:0007669"/>
    <property type="project" value="UniProtKB-KW"/>
</dbReference>
<proteinExistence type="inferred from homology"/>
<comment type="similarity">
    <text evidence="1">Belongs to the carbohydrate kinase PfkB family.</text>
</comment>
<evidence type="ECO:0000313" key="9">
    <source>
        <dbReference type="Proteomes" id="UP000183530"/>
    </source>
</evidence>
<gene>
    <name evidence="7" type="ORF">BHE16_07970</name>
    <name evidence="8" type="ORF">HD598_001438</name>
</gene>
<keyword evidence="4 7" id="KW-0418">Kinase</keyword>
<dbReference type="AlphaFoldDB" id="A0A1L2ZP96"/>
<dbReference type="Proteomes" id="UP000580797">
    <property type="component" value="Unassembled WGS sequence"/>
</dbReference>
<evidence type="ECO:0000256" key="3">
    <source>
        <dbReference type="ARBA" id="ARBA00022741"/>
    </source>
</evidence>
<evidence type="ECO:0000256" key="5">
    <source>
        <dbReference type="ARBA" id="ARBA00022840"/>
    </source>
</evidence>
<keyword evidence="5" id="KW-0067">ATP-binding</keyword>
<dbReference type="PROSITE" id="PS00584">
    <property type="entry name" value="PFKB_KINASES_2"/>
    <property type="match status" value="1"/>
</dbReference>
<dbReference type="InterPro" id="IPR011611">
    <property type="entry name" value="PfkB_dom"/>
</dbReference>
<sequence length="304" mass="31916">MLLVIGEALVDVLSGGISAPEAYVGGSPMNVAVGLARLGHSVGFVGQYGQDEYGDMIHRHLRDNSVVELAPRTERETSTAKGQLDPAGSATYSFDISWDLQPLEGEAATALEEAQVLHVGSIGSFLDPGAAAVIDAVERARGHATISYDPNVRSALIDDKDAAIAKIEHIVSMSDVVRASDSDLEWLYPDRDARDTAKAWRELGAALVCVTYGSGGPWAVVAGGEARANAVAVEVEDTVGAGDSFMSALISALVERELVGAAQRDKLRAIDSNTVNDVIDFAAKAAAITVSRAGANPPYRREIS</sequence>
<dbReference type="EMBL" id="JACHDR010000001">
    <property type="protein sequence ID" value="MBB5512751.1"/>
    <property type="molecule type" value="Genomic_DNA"/>
</dbReference>
<dbReference type="InterPro" id="IPR029056">
    <property type="entry name" value="Ribokinase-like"/>
</dbReference>
<dbReference type="PANTHER" id="PTHR43085:SF1">
    <property type="entry name" value="PSEUDOURIDINE KINASE-RELATED"/>
    <property type="match status" value="1"/>
</dbReference>
<evidence type="ECO:0000256" key="2">
    <source>
        <dbReference type="ARBA" id="ARBA00022679"/>
    </source>
</evidence>
<dbReference type="OrthoDB" id="9795789at2"/>
<dbReference type="STRING" id="556325.BHE16_07970"/>
<dbReference type="EC" id="2.7.1.4" evidence="8"/>
<accession>A0A1L2ZP96</accession>
<feature type="domain" description="Carbohydrate kinase PfkB" evidence="6">
    <location>
        <begin position="19"/>
        <end position="298"/>
    </location>
</feature>
<evidence type="ECO:0000259" key="6">
    <source>
        <dbReference type="Pfam" id="PF00294"/>
    </source>
</evidence>
<dbReference type="EMBL" id="CP018135">
    <property type="protein sequence ID" value="APF40949.1"/>
    <property type="molecule type" value="Genomic_DNA"/>
</dbReference>